<reference evidence="1 2" key="1">
    <citation type="submission" date="2018-11" db="EMBL/GenBank/DDBJ databases">
        <authorList>
            <consortium name="Pathogen Informatics"/>
        </authorList>
    </citation>
    <scope>NUCLEOTIDE SEQUENCE [LARGE SCALE GENOMIC DNA]</scope>
</reference>
<name>A0A3P7L5W9_STRVU</name>
<dbReference type="EMBL" id="UYYB01094645">
    <property type="protein sequence ID" value="VDM74792.1"/>
    <property type="molecule type" value="Genomic_DNA"/>
</dbReference>
<keyword evidence="2" id="KW-1185">Reference proteome</keyword>
<evidence type="ECO:0000313" key="2">
    <source>
        <dbReference type="Proteomes" id="UP000270094"/>
    </source>
</evidence>
<organism evidence="1 2">
    <name type="scientific">Strongylus vulgaris</name>
    <name type="common">Blood worm</name>
    <dbReference type="NCBI Taxonomy" id="40348"/>
    <lineage>
        <taxon>Eukaryota</taxon>
        <taxon>Metazoa</taxon>
        <taxon>Ecdysozoa</taxon>
        <taxon>Nematoda</taxon>
        <taxon>Chromadorea</taxon>
        <taxon>Rhabditida</taxon>
        <taxon>Rhabditina</taxon>
        <taxon>Rhabditomorpha</taxon>
        <taxon>Strongyloidea</taxon>
        <taxon>Strongylidae</taxon>
        <taxon>Strongylus</taxon>
    </lineage>
</organism>
<feature type="non-terminal residue" evidence="1">
    <location>
        <position position="36"/>
    </location>
</feature>
<proteinExistence type="predicted"/>
<accession>A0A3P7L5W9</accession>
<dbReference type="OrthoDB" id="27073at2759"/>
<protein>
    <submittedName>
        <fullName evidence="1">Uncharacterized protein</fullName>
    </submittedName>
</protein>
<evidence type="ECO:0000313" key="1">
    <source>
        <dbReference type="EMBL" id="VDM74792.1"/>
    </source>
</evidence>
<dbReference type="AlphaFoldDB" id="A0A3P7L5W9"/>
<sequence>DQTCIADRELKRNLQSLAMGKPSQRVLCRKGKGKDI</sequence>
<feature type="non-terminal residue" evidence="1">
    <location>
        <position position="1"/>
    </location>
</feature>
<gene>
    <name evidence="1" type="ORF">SVUK_LOCUS9790</name>
</gene>
<dbReference type="Proteomes" id="UP000270094">
    <property type="component" value="Unassembled WGS sequence"/>
</dbReference>